<dbReference type="OrthoDB" id="5125396at2"/>
<name>A0A3S0XKK3_9MICO</name>
<protein>
    <submittedName>
        <fullName evidence="2">Uncharacterized protein</fullName>
    </submittedName>
</protein>
<evidence type="ECO:0000256" key="1">
    <source>
        <dbReference type="SAM" id="Phobius"/>
    </source>
</evidence>
<evidence type="ECO:0000313" key="2">
    <source>
        <dbReference type="EMBL" id="RUQ98117.1"/>
    </source>
</evidence>
<keyword evidence="1" id="KW-0472">Membrane</keyword>
<proteinExistence type="predicted"/>
<accession>A0A3S0XKK3</accession>
<dbReference type="Proteomes" id="UP000274909">
    <property type="component" value="Unassembled WGS sequence"/>
</dbReference>
<feature type="transmembrane region" description="Helical" evidence="1">
    <location>
        <begin position="116"/>
        <end position="133"/>
    </location>
</feature>
<comment type="caution">
    <text evidence="2">The sequence shown here is derived from an EMBL/GenBank/DDBJ whole genome shotgun (WGS) entry which is preliminary data.</text>
</comment>
<dbReference type="AlphaFoldDB" id="A0A3S0XKK3"/>
<gene>
    <name evidence="2" type="ORF">ELQ94_13905</name>
</gene>
<feature type="transmembrane region" description="Helical" evidence="1">
    <location>
        <begin position="64"/>
        <end position="84"/>
    </location>
</feature>
<reference evidence="2 3" key="1">
    <citation type="submission" date="2018-12" db="EMBL/GenBank/DDBJ databases">
        <authorList>
            <person name="Li F."/>
        </authorList>
    </citation>
    <scope>NUCLEOTIDE SEQUENCE [LARGE SCALE GENOMIC DNA]</scope>
    <source>
        <strain evidence="2 3">EGI 6500705</strain>
    </source>
</reference>
<keyword evidence="1" id="KW-1133">Transmembrane helix</keyword>
<dbReference type="RefSeq" id="WP_127050970.1">
    <property type="nucleotide sequence ID" value="NZ_RZGZ01000004.1"/>
</dbReference>
<feature type="transmembrane region" description="Helical" evidence="1">
    <location>
        <begin position="40"/>
        <end position="57"/>
    </location>
</feature>
<evidence type="ECO:0000313" key="3">
    <source>
        <dbReference type="Proteomes" id="UP000274909"/>
    </source>
</evidence>
<keyword evidence="1" id="KW-0812">Transmembrane</keyword>
<sequence length="201" mass="20385">MSTSRVSRVLAGLVAASFSTFVALLSHVSGGGVVPGVVGVVLPLVLSVLVCVALAGRRLGLVRLSLSVVISQVLFHTLFVLGASGGVSATDQASHHGSVALTTAGPPDHAAGHTSPVMWVAHVVAASATIAALRHADVILSRLGDIARFVADFVARLTLVLIPAASGPTRAPLARVVRRVRAATRSVGTISRRGPPPLSIA</sequence>
<keyword evidence="3" id="KW-1185">Reference proteome</keyword>
<organism evidence="2 3">
    <name type="scientific">Labedella endophytica</name>
    <dbReference type="NCBI Taxonomy" id="1523160"/>
    <lineage>
        <taxon>Bacteria</taxon>
        <taxon>Bacillati</taxon>
        <taxon>Actinomycetota</taxon>
        <taxon>Actinomycetes</taxon>
        <taxon>Micrococcales</taxon>
        <taxon>Microbacteriaceae</taxon>
        <taxon>Labedella</taxon>
    </lineage>
</organism>
<dbReference type="EMBL" id="RZGZ01000004">
    <property type="protein sequence ID" value="RUQ98117.1"/>
    <property type="molecule type" value="Genomic_DNA"/>
</dbReference>